<evidence type="ECO:0000313" key="2">
    <source>
        <dbReference type="Proteomes" id="UP000184330"/>
    </source>
</evidence>
<evidence type="ECO:0008006" key="3">
    <source>
        <dbReference type="Google" id="ProtNLM"/>
    </source>
</evidence>
<evidence type="ECO:0000313" key="1">
    <source>
        <dbReference type="EMBL" id="CZR66634.1"/>
    </source>
</evidence>
<sequence>MSQADLNIPLSLLKVDSGPLTEFKYFTKLAPEMRNSIYKLLLISSTPVRINGYRSNRRTSQKPPLKATFRNLLEVNKQINSEVQPIFFSINTFFIEGQASYGAEHWNYLNRFLAFANTTPLEMRVHIRNLHFEIRLTPEVPSPRGYSEDYVFENNLRDVRAICRALPTCFPRLESLNVELRIRSPCNLRTCFSYFTLRENTDAIADLFLPLQTMPKLEELVWDAIPSIDLSWIADRLSGEDTRYVVFDGWKRKRTSFNVEG</sequence>
<name>A0A1L7XNP4_9HELO</name>
<dbReference type="Proteomes" id="UP000184330">
    <property type="component" value="Unassembled WGS sequence"/>
</dbReference>
<dbReference type="PANTHER" id="PTHR42085">
    <property type="entry name" value="F-BOX DOMAIN-CONTAINING PROTEIN"/>
    <property type="match status" value="1"/>
</dbReference>
<dbReference type="AlphaFoldDB" id="A0A1L7XNP4"/>
<keyword evidence="2" id="KW-1185">Reference proteome</keyword>
<dbReference type="EMBL" id="FJOG01000038">
    <property type="protein sequence ID" value="CZR66634.1"/>
    <property type="molecule type" value="Genomic_DNA"/>
</dbReference>
<protein>
    <recommendedName>
        <fullName evidence="3">F-box domain-containing protein</fullName>
    </recommendedName>
</protein>
<reference evidence="1 2" key="1">
    <citation type="submission" date="2016-03" db="EMBL/GenBank/DDBJ databases">
        <authorList>
            <person name="Ploux O."/>
        </authorList>
    </citation>
    <scope>NUCLEOTIDE SEQUENCE [LARGE SCALE GENOMIC DNA]</scope>
    <source>
        <strain evidence="1 2">UAMH 11012</strain>
    </source>
</reference>
<proteinExistence type="predicted"/>
<accession>A0A1L7XNP4</accession>
<gene>
    <name evidence="1" type="ORF">PAC_16535</name>
</gene>
<dbReference type="PANTHER" id="PTHR42085:SF2">
    <property type="entry name" value="F-BOX DOMAIN-CONTAINING PROTEIN"/>
    <property type="match status" value="1"/>
</dbReference>
<dbReference type="InterPro" id="IPR038883">
    <property type="entry name" value="AN11006-like"/>
</dbReference>
<dbReference type="OrthoDB" id="3511142at2759"/>
<organism evidence="1 2">
    <name type="scientific">Phialocephala subalpina</name>
    <dbReference type="NCBI Taxonomy" id="576137"/>
    <lineage>
        <taxon>Eukaryota</taxon>
        <taxon>Fungi</taxon>
        <taxon>Dikarya</taxon>
        <taxon>Ascomycota</taxon>
        <taxon>Pezizomycotina</taxon>
        <taxon>Leotiomycetes</taxon>
        <taxon>Helotiales</taxon>
        <taxon>Mollisiaceae</taxon>
        <taxon>Phialocephala</taxon>
        <taxon>Phialocephala fortinii species complex</taxon>
    </lineage>
</organism>